<gene>
    <name evidence="3" type="ORF">H4P12_17715</name>
</gene>
<feature type="domain" description="ParB-like N-terminal" evidence="2">
    <location>
        <begin position="65"/>
        <end position="160"/>
    </location>
</feature>
<dbReference type="InterPro" id="IPR037972">
    <property type="entry name" value="RepB_N"/>
</dbReference>
<evidence type="ECO:0000259" key="2">
    <source>
        <dbReference type="SMART" id="SM00470"/>
    </source>
</evidence>
<dbReference type="GO" id="GO:0005694">
    <property type="term" value="C:chromosome"/>
    <property type="evidence" value="ECO:0007669"/>
    <property type="project" value="TreeGrafter"/>
</dbReference>
<dbReference type="SMART" id="SM00470">
    <property type="entry name" value="ParB"/>
    <property type="match status" value="1"/>
</dbReference>
<evidence type="ECO:0000256" key="1">
    <source>
        <dbReference type="SAM" id="MobiDB-lite"/>
    </source>
</evidence>
<accession>A0A926GKD0</accession>
<dbReference type="Gene3D" id="3.90.1530.30">
    <property type="match status" value="1"/>
</dbReference>
<dbReference type="Proteomes" id="UP000608594">
    <property type="component" value="Unassembled WGS sequence"/>
</dbReference>
<comment type="caution">
    <text evidence="3">The sequence shown here is derived from an EMBL/GenBank/DDBJ whole genome shotgun (WGS) entry which is preliminary data.</text>
</comment>
<dbReference type="EMBL" id="JACOQL010000008">
    <property type="protein sequence ID" value="MBC9248502.1"/>
    <property type="molecule type" value="Genomic_DNA"/>
</dbReference>
<dbReference type="GO" id="GO:0007059">
    <property type="term" value="P:chromosome segregation"/>
    <property type="evidence" value="ECO:0007669"/>
    <property type="project" value="TreeGrafter"/>
</dbReference>
<name>A0A926GKD0_9RHOB</name>
<dbReference type="PANTHER" id="PTHR33375">
    <property type="entry name" value="CHROMOSOME-PARTITIONING PROTEIN PARB-RELATED"/>
    <property type="match status" value="1"/>
</dbReference>
<feature type="region of interest" description="Disordered" evidence="1">
    <location>
        <begin position="1"/>
        <end position="27"/>
    </location>
</feature>
<dbReference type="AlphaFoldDB" id="A0A926GKD0"/>
<keyword evidence="4" id="KW-1185">Reference proteome</keyword>
<dbReference type="InterPro" id="IPR036086">
    <property type="entry name" value="ParB/Sulfiredoxin_sf"/>
</dbReference>
<dbReference type="InterPro" id="IPR050336">
    <property type="entry name" value="Chromosome_partition/occlusion"/>
</dbReference>
<evidence type="ECO:0000313" key="3">
    <source>
        <dbReference type="EMBL" id="MBC9248502.1"/>
    </source>
</evidence>
<dbReference type="InterPro" id="IPR003115">
    <property type="entry name" value="ParB_N"/>
</dbReference>
<reference evidence="3" key="1">
    <citation type="submission" date="2020-08" db="EMBL/GenBank/DDBJ databases">
        <title>Paracoccus amoyensis sp. nov., isolated from the surface seawater at coast of Xiamen, Fujian.</title>
        <authorList>
            <person name="Lyu L."/>
        </authorList>
    </citation>
    <scope>NUCLEOTIDE SEQUENCE</scope>
    <source>
        <strain evidence="3">11-3</strain>
    </source>
</reference>
<organism evidence="3 4">
    <name type="scientific">Paracoccus amoyensis</name>
    <dbReference type="NCBI Taxonomy" id="2760093"/>
    <lineage>
        <taxon>Bacteria</taxon>
        <taxon>Pseudomonadati</taxon>
        <taxon>Pseudomonadota</taxon>
        <taxon>Alphaproteobacteria</taxon>
        <taxon>Rhodobacterales</taxon>
        <taxon>Paracoccaceae</taxon>
        <taxon>Paracoccus</taxon>
    </lineage>
</organism>
<protein>
    <submittedName>
        <fullName evidence="3">ParB N-terminal domain-containing protein</fullName>
    </submittedName>
</protein>
<dbReference type="SUPFAM" id="SSF110849">
    <property type="entry name" value="ParB/Sulfiredoxin"/>
    <property type="match status" value="1"/>
</dbReference>
<dbReference type="Pfam" id="PF02195">
    <property type="entry name" value="ParB_N"/>
    <property type="match status" value="1"/>
</dbReference>
<dbReference type="PANTHER" id="PTHR33375:SF1">
    <property type="entry name" value="CHROMOSOME-PARTITIONING PROTEIN PARB-RELATED"/>
    <property type="match status" value="1"/>
</dbReference>
<evidence type="ECO:0000313" key="4">
    <source>
        <dbReference type="Proteomes" id="UP000608594"/>
    </source>
</evidence>
<dbReference type="CDD" id="cd16405">
    <property type="entry name" value="RepB_like_N"/>
    <property type="match status" value="1"/>
</dbReference>
<sequence>MAKRKRLSAFGMVSEEQPQPATPQPAPPVARVAADAATRAALDALADEMRMARDTGRLLVDLPVAAVDMGHLHRDRMQMDVEDMAALKASIAARGQQTPIEVVAQTDGRYGLISGARRLTALRALLNETGDDARFGRVRALLRPFDSAPEAYLAMVEENEIRADLSFYERGRLAYEAARIGVFDSPAAAVKALFVHAPAPKRSKILNFVTLHQALGPALRFPEAIPEKLGLALVRGIEQDQKLAARLAQSLQAACPSDATEERAILDAALMPPKSAGERKPVSTDISLNIKPGLQIKGRAGKVVLTGAEVTDDLLSELAQWLKTRG</sequence>
<dbReference type="RefSeq" id="WP_187794967.1">
    <property type="nucleotide sequence ID" value="NZ_JACOQL010000008.1"/>
</dbReference>
<proteinExistence type="predicted"/>